<keyword evidence="1" id="KW-0378">Hydrolase</keyword>
<dbReference type="SUPFAM" id="SSF56300">
    <property type="entry name" value="Metallo-dependent phosphatases"/>
    <property type="match status" value="1"/>
</dbReference>
<dbReference type="InterPro" id="IPR029052">
    <property type="entry name" value="Metallo-depent_PP-like"/>
</dbReference>
<feature type="domain" description="Calcineurin-like phosphoesterase" evidence="2">
    <location>
        <begin position="1"/>
        <end position="200"/>
    </location>
</feature>
<dbReference type="Pfam" id="PF00149">
    <property type="entry name" value="Metallophos"/>
    <property type="match status" value="1"/>
</dbReference>
<gene>
    <name evidence="3" type="ORF">HMPREF9498_01844</name>
</gene>
<dbReference type="PANTHER" id="PTHR30337">
    <property type="entry name" value="COMPONENT OF ATP-DEPENDENT DSDNA EXONUCLEASE"/>
    <property type="match status" value="1"/>
</dbReference>
<dbReference type="AlphaFoldDB" id="A0A125W4W5"/>
<dbReference type="PIRSF" id="PIRSF033091">
    <property type="entry name" value="Pesterase_YhaO"/>
    <property type="match status" value="1"/>
</dbReference>
<dbReference type="CDD" id="cd00840">
    <property type="entry name" value="MPP_Mre11_N"/>
    <property type="match status" value="1"/>
</dbReference>
<dbReference type="EMBL" id="AEBR01000063">
    <property type="protein sequence ID" value="EFM82429.1"/>
    <property type="molecule type" value="Genomic_DNA"/>
</dbReference>
<dbReference type="Gene3D" id="3.60.21.10">
    <property type="match status" value="1"/>
</dbReference>
<dbReference type="GO" id="GO:0016787">
    <property type="term" value="F:hydrolase activity"/>
    <property type="evidence" value="ECO:0007669"/>
    <property type="project" value="UniProtKB-KW"/>
</dbReference>
<accession>A0A125W4W5</accession>
<comment type="caution">
    <text evidence="3">The sequence shown here is derived from an EMBL/GenBank/DDBJ whole genome shotgun (WGS) entry which is preliminary data.</text>
</comment>
<dbReference type="Proteomes" id="UP000004846">
    <property type="component" value="Unassembled WGS sequence"/>
</dbReference>
<protein>
    <submittedName>
        <fullName evidence="3">Ser/Thr phosphatase family protein</fullName>
    </submittedName>
</protein>
<dbReference type="RefSeq" id="WP_002364822.1">
    <property type="nucleotide sequence ID" value="NZ_GL454461.1"/>
</dbReference>
<evidence type="ECO:0000313" key="4">
    <source>
        <dbReference type="Proteomes" id="UP000004846"/>
    </source>
</evidence>
<dbReference type="PANTHER" id="PTHR30337:SF7">
    <property type="entry name" value="PHOSPHOESTERASE"/>
    <property type="match status" value="1"/>
</dbReference>
<proteinExistence type="predicted"/>
<evidence type="ECO:0000313" key="3">
    <source>
        <dbReference type="EMBL" id="EFM82429.1"/>
    </source>
</evidence>
<dbReference type="HOGENOM" id="CLU_026621_4_1_9"/>
<dbReference type="InterPro" id="IPR041796">
    <property type="entry name" value="Mre11_N"/>
</dbReference>
<dbReference type="InterPro" id="IPR050535">
    <property type="entry name" value="DNA_Repair-Maintenance_Comp"/>
</dbReference>
<sequence length="411" mass="47216">MKLLHTADLHMDRSFEGLTGIPTALAKRLREANQQLLMNIVTVAIREAVDLVIFAGDTFHQSQTSISMQAQLMAALEQLKQAEIPVILTFGNHDYYKKDRYWFSFPDNVFLFEKEMVETLYFETKAGEQVAVSGFSYEHPWIDENKALEFPIKQAESDIHIGIYHGDTSRKAQQNYAPFTWKDLKATGYNYWALGHIHQPQIVSEQPLIVYPGTPQGHTKKEQSLQGVAVVTLSQNQATVQFEKVAEIDWTNEEVSLAQCRDTQSVLSYLETSLLTKWHAHQQQQLMALTLKETQHLDVTVVQAIVNGELLSYLQQQLLQKTQGDFFVYRLILQAEEPTKEPIYLSASPNLLTALEKTYLDPVIFEDTTKELLRYPEFAGIFSMDEQWRLESLRLAHEQINEDFTIQEDPL</sequence>
<reference evidence="4" key="1">
    <citation type="submission" date="2010-07" db="EMBL/GenBank/DDBJ databases">
        <authorList>
            <person name="Weinstock G."/>
            <person name="Sodergren E."/>
            <person name="Clifton S."/>
            <person name="Fulton L."/>
            <person name="Fulton B."/>
            <person name="Courtney L."/>
            <person name="Fronick C."/>
            <person name="Harrison M."/>
            <person name="Strong C."/>
            <person name="Farmer C."/>
            <person name="Delahaunty K."/>
            <person name="Markovic C."/>
            <person name="Hall O."/>
            <person name="Minx P."/>
            <person name="Tomlinson C."/>
            <person name="Mitreva M."/>
            <person name="Hou S."/>
            <person name="Chen J."/>
            <person name="Wollam A."/>
            <person name="Pepin K.H."/>
            <person name="Johnson M."/>
            <person name="Bhonagiri V."/>
            <person name="Zhang X."/>
            <person name="Suruliraj S."/>
            <person name="Warren W."/>
            <person name="Chinwalla A."/>
            <person name="Mardis E.R."/>
            <person name="Wilson R.K."/>
        </authorList>
    </citation>
    <scope>NUCLEOTIDE SEQUENCE [LARGE SCALE GENOMIC DNA]</scope>
    <source>
        <strain evidence="4">TX4248</strain>
    </source>
</reference>
<evidence type="ECO:0000256" key="1">
    <source>
        <dbReference type="ARBA" id="ARBA00022801"/>
    </source>
</evidence>
<evidence type="ECO:0000259" key="2">
    <source>
        <dbReference type="Pfam" id="PF00149"/>
    </source>
</evidence>
<dbReference type="InterPro" id="IPR004843">
    <property type="entry name" value="Calcineurin-like_PHP"/>
</dbReference>
<organism evidence="3 4">
    <name type="scientific">Enterococcus faecalis TX4248</name>
    <dbReference type="NCBI Taxonomy" id="749495"/>
    <lineage>
        <taxon>Bacteria</taxon>
        <taxon>Bacillati</taxon>
        <taxon>Bacillota</taxon>
        <taxon>Bacilli</taxon>
        <taxon>Lactobacillales</taxon>
        <taxon>Enterococcaceae</taxon>
        <taxon>Enterococcus</taxon>
    </lineage>
</organism>
<name>A0A125W4W5_ENTFL</name>
<dbReference type="InterPro" id="IPR014576">
    <property type="entry name" value="Pesterase_YhaO"/>
</dbReference>